<keyword evidence="2 6" id="KW-0540">Nuclease</keyword>
<name>A0A2U3L8M0_9BACT</name>
<sequence length="130" mass="14567">MIVLDASAAVDWLLQTSAGRRIDKRICSGNETLHAPHLLDLEVMQVLRRLALQGVVSVRRADEAVRDLLDLRLTRYPHLVFLPRIWQLRHNCSAYDAAYIVLAEQLGATLITRDARLASASGHTALVELF</sequence>
<keyword evidence="1 6" id="KW-1277">Toxin-antitoxin system</keyword>
<dbReference type="InterPro" id="IPR029060">
    <property type="entry name" value="PIN-like_dom_sf"/>
</dbReference>
<dbReference type="GO" id="GO:0016787">
    <property type="term" value="F:hydrolase activity"/>
    <property type="evidence" value="ECO:0007669"/>
    <property type="project" value="UniProtKB-KW"/>
</dbReference>
<feature type="binding site" evidence="6">
    <location>
        <position position="5"/>
    </location>
    <ligand>
        <name>Mg(2+)</name>
        <dbReference type="ChEBI" id="CHEBI:18420"/>
    </ligand>
</feature>
<dbReference type="AlphaFoldDB" id="A0A2U3L8M0"/>
<dbReference type="GO" id="GO:0000287">
    <property type="term" value="F:magnesium ion binding"/>
    <property type="evidence" value="ECO:0007669"/>
    <property type="project" value="UniProtKB-UniRule"/>
</dbReference>
<keyword evidence="5 6" id="KW-0460">Magnesium</keyword>
<evidence type="ECO:0000256" key="6">
    <source>
        <dbReference type="HAMAP-Rule" id="MF_00265"/>
    </source>
</evidence>
<dbReference type="EC" id="3.1.-.-" evidence="6"/>
<keyword evidence="6" id="KW-0800">Toxin</keyword>
<dbReference type="SUPFAM" id="SSF88723">
    <property type="entry name" value="PIN domain-like"/>
    <property type="match status" value="1"/>
</dbReference>
<gene>
    <name evidence="6 8" type="primary">vapC</name>
    <name evidence="8" type="ORF">SBA1_820028</name>
</gene>
<comment type="function">
    <text evidence="6">Toxic component of a toxin-antitoxin (TA) system. An RNase.</text>
</comment>
<proteinExistence type="inferred from homology"/>
<comment type="cofactor">
    <cofactor evidence="6">
        <name>Mg(2+)</name>
        <dbReference type="ChEBI" id="CHEBI:18420"/>
    </cofactor>
</comment>
<dbReference type="InterPro" id="IPR022907">
    <property type="entry name" value="VapC_family"/>
</dbReference>
<dbReference type="Pfam" id="PF01850">
    <property type="entry name" value="PIN"/>
    <property type="match status" value="1"/>
</dbReference>
<feature type="domain" description="PIN" evidence="7">
    <location>
        <begin position="2"/>
        <end position="120"/>
    </location>
</feature>
<evidence type="ECO:0000256" key="5">
    <source>
        <dbReference type="ARBA" id="ARBA00022842"/>
    </source>
</evidence>
<evidence type="ECO:0000313" key="8">
    <source>
        <dbReference type="EMBL" id="SPF48226.1"/>
    </source>
</evidence>
<dbReference type="HAMAP" id="MF_00265">
    <property type="entry name" value="VapC_Nob1"/>
    <property type="match status" value="1"/>
</dbReference>
<dbReference type="CDD" id="cd09873">
    <property type="entry name" value="PIN_Pae0151-like"/>
    <property type="match status" value="1"/>
</dbReference>
<dbReference type="Proteomes" id="UP000238701">
    <property type="component" value="Unassembled WGS sequence"/>
</dbReference>
<dbReference type="GO" id="GO:0004540">
    <property type="term" value="F:RNA nuclease activity"/>
    <property type="evidence" value="ECO:0007669"/>
    <property type="project" value="InterPro"/>
</dbReference>
<dbReference type="Gene3D" id="3.40.50.1010">
    <property type="entry name" value="5'-nuclease"/>
    <property type="match status" value="1"/>
</dbReference>
<evidence type="ECO:0000256" key="1">
    <source>
        <dbReference type="ARBA" id="ARBA00022649"/>
    </source>
</evidence>
<dbReference type="InterPro" id="IPR051619">
    <property type="entry name" value="TypeII_TA_RNase_PINc/VapC"/>
</dbReference>
<evidence type="ECO:0000256" key="4">
    <source>
        <dbReference type="ARBA" id="ARBA00022801"/>
    </source>
</evidence>
<evidence type="ECO:0000256" key="3">
    <source>
        <dbReference type="ARBA" id="ARBA00022723"/>
    </source>
</evidence>
<dbReference type="InterPro" id="IPR044153">
    <property type="entry name" value="PIN_Pae0151-like"/>
</dbReference>
<dbReference type="PANTHER" id="PTHR35901:SF1">
    <property type="entry name" value="EXONUCLEASE VAPC9"/>
    <property type="match status" value="1"/>
</dbReference>
<protein>
    <recommendedName>
        <fullName evidence="6">Ribonuclease VapC</fullName>
        <shortName evidence="6">RNase VapC</shortName>
        <ecNumber evidence="6">3.1.-.-</ecNumber>
    </recommendedName>
    <alternativeName>
        <fullName evidence="6">Toxin VapC</fullName>
    </alternativeName>
</protein>
<keyword evidence="3 6" id="KW-0479">Metal-binding</keyword>
<evidence type="ECO:0000256" key="2">
    <source>
        <dbReference type="ARBA" id="ARBA00022722"/>
    </source>
</evidence>
<dbReference type="PANTHER" id="PTHR35901">
    <property type="entry name" value="RIBONUCLEASE VAPC3"/>
    <property type="match status" value="1"/>
</dbReference>
<evidence type="ECO:0000313" key="9">
    <source>
        <dbReference type="Proteomes" id="UP000238701"/>
    </source>
</evidence>
<comment type="similarity">
    <text evidence="6">Belongs to the PINc/VapC protein family.</text>
</comment>
<evidence type="ECO:0000259" key="7">
    <source>
        <dbReference type="Pfam" id="PF01850"/>
    </source>
</evidence>
<keyword evidence="4 6" id="KW-0378">Hydrolase</keyword>
<feature type="binding site" evidence="6">
    <location>
        <position position="96"/>
    </location>
    <ligand>
        <name>Mg(2+)</name>
        <dbReference type="ChEBI" id="CHEBI:18420"/>
    </ligand>
</feature>
<dbReference type="InterPro" id="IPR002716">
    <property type="entry name" value="PIN_dom"/>
</dbReference>
<dbReference type="OrthoDB" id="4377304at2"/>
<dbReference type="GO" id="GO:0090729">
    <property type="term" value="F:toxin activity"/>
    <property type="evidence" value="ECO:0007669"/>
    <property type="project" value="UniProtKB-KW"/>
</dbReference>
<accession>A0A2U3L8M0</accession>
<dbReference type="EMBL" id="OMOD01000180">
    <property type="protein sequence ID" value="SPF48226.1"/>
    <property type="molecule type" value="Genomic_DNA"/>
</dbReference>
<organism evidence="8 9">
    <name type="scientific">Candidatus Sulfotelmatobacter kueseliae</name>
    <dbReference type="NCBI Taxonomy" id="2042962"/>
    <lineage>
        <taxon>Bacteria</taxon>
        <taxon>Pseudomonadati</taxon>
        <taxon>Acidobacteriota</taxon>
        <taxon>Terriglobia</taxon>
        <taxon>Terriglobales</taxon>
        <taxon>Candidatus Korobacteraceae</taxon>
        <taxon>Candidatus Sulfotelmatobacter</taxon>
    </lineage>
</organism>
<reference evidence="9" key="1">
    <citation type="submission" date="2018-02" db="EMBL/GenBank/DDBJ databases">
        <authorList>
            <person name="Hausmann B."/>
        </authorList>
    </citation>
    <scope>NUCLEOTIDE SEQUENCE [LARGE SCALE GENOMIC DNA]</scope>
    <source>
        <strain evidence="9">Peat soil MAG SbA1</strain>
    </source>
</reference>